<protein>
    <submittedName>
        <fullName evidence="2">Uncharacterized protein</fullName>
    </submittedName>
</protein>
<name>A0A7W3PB45_9ACTN</name>
<evidence type="ECO:0000313" key="2">
    <source>
        <dbReference type="EMBL" id="MBA8805440.1"/>
    </source>
</evidence>
<dbReference type="RefSeq" id="WP_182541177.1">
    <property type="nucleotide sequence ID" value="NZ_JACGXA010000001.1"/>
</dbReference>
<keyword evidence="3" id="KW-1185">Reference proteome</keyword>
<dbReference type="EMBL" id="JACGXA010000001">
    <property type="protein sequence ID" value="MBA8805440.1"/>
    <property type="molecule type" value="Genomic_DNA"/>
</dbReference>
<dbReference type="AlphaFoldDB" id="A0A7W3PB45"/>
<feature type="region of interest" description="Disordered" evidence="1">
    <location>
        <begin position="68"/>
        <end position="93"/>
    </location>
</feature>
<evidence type="ECO:0000256" key="1">
    <source>
        <dbReference type="SAM" id="MobiDB-lite"/>
    </source>
</evidence>
<sequence>MSHWTDERVVARLTETFARHEHEADPEVARRIALATQPARRRPWPPVAAAAAAMVLVAGLATYAVHATGSNPEPSNRPPTVDRTSTANATNRDRALAEAVRVLETIPVPPGSTKVDSAPTRSLSHLRVIDGYVDLSLKQTNWWEVPLSYGDLVTWYDTHSPANTDSAFMGPGSTSPEPVGDLMWETHETSEAYSSPAVVVSYARLDDDTTAIRTDVTLAARYDRTAETLVPSTVTSVDITKSAIDGPSRAPVTATVTDPKLLARITSAFNDLNGAMAHTSPPACGSPSGLVFVYAVTFHWPRHTLEVDPGAALCGIGRGLSLDGSALPESLENDDTLDAALQAALGPS</sequence>
<accession>A0A7W3PB45</accession>
<evidence type="ECO:0000313" key="3">
    <source>
        <dbReference type="Proteomes" id="UP000580910"/>
    </source>
</evidence>
<dbReference type="Proteomes" id="UP000580910">
    <property type="component" value="Unassembled WGS sequence"/>
</dbReference>
<gene>
    <name evidence="2" type="ORF">FB382_003731</name>
</gene>
<comment type="caution">
    <text evidence="2">The sequence shown here is derived from an EMBL/GenBank/DDBJ whole genome shotgun (WGS) entry which is preliminary data.</text>
</comment>
<proteinExistence type="predicted"/>
<reference evidence="2 3" key="1">
    <citation type="submission" date="2020-07" db="EMBL/GenBank/DDBJ databases">
        <title>Sequencing the genomes of 1000 actinobacteria strains.</title>
        <authorList>
            <person name="Klenk H.-P."/>
        </authorList>
    </citation>
    <scope>NUCLEOTIDE SEQUENCE [LARGE SCALE GENOMIC DNA]</scope>
    <source>
        <strain evidence="2 3">DSM 21349</strain>
    </source>
</reference>
<organism evidence="2 3">
    <name type="scientific">Nocardioides ginsengisegetis</name>
    <dbReference type="NCBI Taxonomy" id="661491"/>
    <lineage>
        <taxon>Bacteria</taxon>
        <taxon>Bacillati</taxon>
        <taxon>Actinomycetota</taxon>
        <taxon>Actinomycetes</taxon>
        <taxon>Propionibacteriales</taxon>
        <taxon>Nocardioidaceae</taxon>
        <taxon>Nocardioides</taxon>
    </lineage>
</organism>